<evidence type="ECO:0000313" key="2">
    <source>
        <dbReference type="EMBL" id="KWX23893.1"/>
    </source>
</evidence>
<keyword evidence="3" id="KW-1185">Reference proteome</keyword>
<dbReference type="Proteomes" id="UP000070612">
    <property type="component" value="Unassembled WGS sequence"/>
</dbReference>
<evidence type="ECO:0000313" key="3">
    <source>
        <dbReference type="Proteomes" id="UP000070612"/>
    </source>
</evidence>
<dbReference type="InterPro" id="IPR056132">
    <property type="entry name" value="DUF7715"/>
</dbReference>
<organism evidence="2 3">
    <name type="scientific">Mycolicibacterium wolinskyi</name>
    <dbReference type="NCBI Taxonomy" id="59750"/>
    <lineage>
        <taxon>Bacteria</taxon>
        <taxon>Bacillati</taxon>
        <taxon>Actinomycetota</taxon>
        <taxon>Actinomycetes</taxon>
        <taxon>Mycobacteriales</taxon>
        <taxon>Mycobacteriaceae</taxon>
        <taxon>Mycolicibacterium</taxon>
    </lineage>
</organism>
<evidence type="ECO:0000259" key="1">
    <source>
        <dbReference type="Pfam" id="PF24831"/>
    </source>
</evidence>
<dbReference type="AlphaFoldDB" id="A0A132PNM1"/>
<name>A0A132PNM1_9MYCO</name>
<comment type="caution">
    <text evidence="2">The sequence shown here is derived from an EMBL/GenBank/DDBJ whole genome shotgun (WGS) entry which is preliminary data.</text>
</comment>
<gene>
    <name evidence="2" type="ORF">AFM11_13575</name>
</gene>
<dbReference type="PATRIC" id="fig|59750.3.peg.6810"/>
<dbReference type="Pfam" id="PF24831">
    <property type="entry name" value="DUF7715"/>
    <property type="match status" value="1"/>
</dbReference>
<dbReference type="EMBL" id="LGTW01000007">
    <property type="protein sequence ID" value="KWX23893.1"/>
    <property type="molecule type" value="Genomic_DNA"/>
</dbReference>
<feature type="domain" description="DUF7715" evidence="1">
    <location>
        <begin position="18"/>
        <end position="141"/>
    </location>
</feature>
<reference evidence="2 3" key="1">
    <citation type="submission" date="2015-07" db="EMBL/GenBank/DDBJ databases">
        <title>A draft genome sequence of Mycobacterium wolinskyi.</title>
        <authorList>
            <person name="de Man T.J."/>
            <person name="Perry K.A."/>
            <person name="Coulliette A.D."/>
            <person name="Jensen B."/>
            <person name="Toney N.C."/>
            <person name="Limbago B.M."/>
            <person name="Noble-Wang J."/>
        </authorList>
    </citation>
    <scope>NUCLEOTIDE SEQUENCE [LARGE SCALE GENOMIC DNA]</scope>
    <source>
        <strain evidence="2 3">CDC_01</strain>
    </source>
</reference>
<proteinExistence type="predicted"/>
<accession>A0A132PNM1</accession>
<protein>
    <recommendedName>
        <fullName evidence="1">DUF7715 domain-containing protein</fullName>
    </recommendedName>
</protein>
<sequence>MSVHPRSVHPIPTVEVPVKILVATEFTQGMEPDDYHYCVEGELVWVQEPCTRDRDDARGSCGCGRAFAGAASHRATTTALVTESEMTRDDVVLAFQTSLSDGGWPVEWAEAVTDENLEIAAHFPAESVIGRRLDGFLLRAVTIGGPS</sequence>